<dbReference type="InterPro" id="IPR019933">
    <property type="entry name" value="DivIVA_domain"/>
</dbReference>
<name>A0ABW7ZGI0_9ACTN</name>
<dbReference type="RefSeq" id="WP_396767914.1">
    <property type="nucleotide sequence ID" value="NZ_JBITLA010000001.1"/>
</dbReference>
<evidence type="ECO:0000313" key="2">
    <source>
        <dbReference type="Proteomes" id="UP001612812"/>
    </source>
</evidence>
<accession>A0ABW7ZGI0</accession>
<gene>
    <name evidence="1" type="ORF">ACIBP4_06525</name>
</gene>
<evidence type="ECO:0000313" key="1">
    <source>
        <dbReference type="EMBL" id="MFI7261959.1"/>
    </source>
</evidence>
<dbReference type="EMBL" id="JBITLE010000002">
    <property type="protein sequence ID" value="MFI7261959.1"/>
    <property type="molecule type" value="Genomic_DNA"/>
</dbReference>
<comment type="caution">
    <text evidence="1">The sequence shown here is derived from an EMBL/GenBank/DDBJ whole genome shotgun (WGS) entry which is preliminary data.</text>
</comment>
<keyword evidence="2" id="KW-1185">Reference proteome</keyword>
<dbReference type="Gene3D" id="6.10.250.660">
    <property type="match status" value="1"/>
</dbReference>
<dbReference type="NCBIfam" id="TIGR03544">
    <property type="entry name" value="DivI1A_domain"/>
    <property type="match status" value="1"/>
</dbReference>
<dbReference type="Proteomes" id="UP001612812">
    <property type="component" value="Unassembled WGS sequence"/>
</dbReference>
<proteinExistence type="predicted"/>
<reference evidence="1 2" key="1">
    <citation type="submission" date="2024-10" db="EMBL/GenBank/DDBJ databases">
        <title>The Natural Products Discovery Center: Release of the First 8490 Sequenced Strains for Exploring Actinobacteria Biosynthetic Diversity.</title>
        <authorList>
            <person name="Kalkreuter E."/>
            <person name="Kautsar S.A."/>
            <person name="Yang D."/>
            <person name="Bader C.D."/>
            <person name="Teijaro C.N."/>
            <person name="Fluegel L."/>
            <person name="Davis C.M."/>
            <person name="Simpson J.R."/>
            <person name="Lauterbach L."/>
            <person name="Steele A.D."/>
            <person name="Gui C."/>
            <person name="Meng S."/>
            <person name="Li G."/>
            <person name="Viehrig K."/>
            <person name="Ye F."/>
            <person name="Su P."/>
            <person name="Kiefer A.F."/>
            <person name="Nichols A."/>
            <person name="Cepeda A.J."/>
            <person name="Yan W."/>
            <person name="Fan B."/>
            <person name="Jiang Y."/>
            <person name="Adhikari A."/>
            <person name="Zheng C.-J."/>
            <person name="Schuster L."/>
            <person name="Cowan T.M."/>
            <person name="Smanski M.J."/>
            <person name="Chevrette M.G."/>
            <person name="De Carvalho L.P.S."/>
            <person name="Shen B."/>
        </authorList>
    </citation>
    <scope>NUCLEOTIDE SEQUENCE [LARGE SCALE GENOMIC DNA]</scope>
    <source>
        <strain evidence="1 2">NPDC049845</strain>
    </source>
</reference>
<organism evidence="1 2">
    <name type="scientific">Micromonospora maritima</name>
    <dbReference type="NCBI Taxonomy" id="986711"/>
    <lineage>
        <taxon>Bacteria</taxon>
        <taxon>Bacillati</taxon>
        <taxon>Actinomycetota</taxon>
        <taxon>Actinomycetes</taxon>
        <taxon>Micromonosporales</taxon>
        <taxon>Micromonosporaceae</taxon>
        <taxon>Micromonospora</taxon>
    </lineage>
</organism>
<protein>
    <submittedName>
        <fullName evidence="1">DivIVA domain-containing protein</fullName>
    </submittedName>
</protein>
<sequence length="81" mass="9823">MIHATAKRLLPYHVRAVVFDRRWRGLDPGQVRDHLDRVADELDRLSRELTTARFETERARQVLRQWQSRHHACRRRAPDDR</sequence>